<sequence>MSGASLLLCAAPGFPLALMLLALLPGTRRSAFALMPAAPLPALAAALLVPAGTAQPLTHVLLGAGLALDETNRVFLGIAALLWSLAGLFACSAIDETGRNRFTGFWLTTLTGNLLLYVAADIISLYLSFAVLSLAAFGLVVHSGSAEALRAGRIYLLLAILGETSLFLALLIGADAAGSLLIEEFRAAILQSPHRDLAFALLVTGFGLKAGLVPLHVWLPLAHPVAPVPASAVLSGAIVNAGIFGFIQFLPLTADLPIWSDVLVGLGIATAYIGVVVGVFQNRPKTVLAYSTLSQMGLVVVVLGSAFGSSGADAVAIAASTLYVAHHSLAKGALFLSVGVIAETGRKNLLSVMLLAGLLALAIAGLPLTGGALAKLAIKAPIGEGTLALLVTLSAVGTTLLMLRFLQLVRRTAPESGRARNGLLVPFFACTGAALAAPWLVFPALTELTISYAFDPENIWAALWPILAGASLLGAVLRLPLRPSLAIPEGDIVIPLERSASAICKWAARLEHARMPEIELSWLSRPARLIELMERRLANWRLAGTLLIVMIGFWLVWAFGLIVKL</sequence>
<evidence type="ECO:0000256" key="1">
    <source>
        <dbReference type="ARBA" id="ARBA00004651"/>
    </source>
</evidence>
<dbReference type="PANTHER" id="PTHR42703">
    <property type="entry name" value="NADH DEHYDROGENASE"/>
    <property type="match status" value="1"/>
</dbReference>
<dbReference type="PANTHER" id="PTHR42703:SF1">
    <property type="entry name" value="NA(+)_H(+) ANTIPORTER SUBUNIT D1"/>
    <property type="match status" value="1"/>
</dbReference>
<feature type="domain" description="NADH:quinone oxidoreductase/Mrp antiporter transmembrane" evidence="9">
    <location>
        <begin position="119"/>
        <end position="398"/>
    </location>
</feature>
<dbReference type="AlphaFoldDB" id="A0A249PJP6"/>
<evidence type="ECO:0000256" key="7">
    <source>
        <dbReference type="RuleBase" id="RU000320"/>
    </source>
</evidence>
<dbReference type="Pfam" id="PF00361">
    <property type="entry name" value="Proton_antipo_M"/>
    <property type="match status" value="1"/>
</dbReference>
<feature type="transmembrane region" description="Helical" evidence="8">
    <location>
        <begin position="114"/>
        <end position="142"/>
    </location>
</feature>
<comment type="similarity">
    <text evidence="2">Belongs to the CPA3 antiporters (TC 2.A.63) subunit D family.</text>
</comment>
<protein>
    <submittedName>
        <fullName evidence="10">Hydrogenase-4 component B</fullName>
    </submittedName>
</protein>
<evidence type="ECO:0000256" key="8">
    <source>
        <dbReference type="SAM" id="Phobius"/>
    </source>
</evidence>
<evidence type="ECO:0000256" key="3">
    <source>
        <dbReference type="ARBA" id="ARBA00022475"/>
    </source>
</evidence>
<keyword evidence="6 8" id="KW-0472">Membrane</keyword>
<feature type="transmembrane region" description="Helical" evidence="8">
    <location>
        <begin position="385"/>
        <end position="403"/>
    </location>
</feature>
<feature type="transmembrane region" description="Helical" evidence="8">
    <location>
        <begin position="262"/>
        <end position="280"/>
    </location>
</feature>
<feature type="transmembrane region" description="Helical" evidence="8">
    <location>
        <begin position="231"/>
        <end position="250"/>
    </location>
</feature>
<feature type="transmembrane region" description="Helical" evidence="8">
    <location>
        <begin position="462"/>
        <end position="481"/>
    </location>
</feature>
<dbReference type="eggNOG" id="COG0651">
    <property type="taxonomic scope" value="Bacteria"/>
</dbReference>
<comment type="subcellular location">
    <subcellularLocation>
        <location evidence="1">Cell membrane</location>
        <topology evidence="1">Multi-pass membrane protein</topology>
    </subcellularLocation>
    <subcellularLocation>
        <location evidence="7">Membrane</location>
        <topology evidence="7">Multi-pass membrane protein</topology>
    </subcellularLocation>
</comment>
<accession>A0A249PJP6</accession>
<gene>
    <name evidence="10" type="ORF">SJ05684_b50440</name>
</gene>
<feature type="transmembrane region" description="Helical" evidence="8">
    <location>
        <begin position="154"/>
        <end position="177"/>
    </location>
</feature>
<feature type="transmembrane region" description="Helical" evidence="8">
    <location>
        <begin position="423"/>
        <end position="442"/>
    </location>
</feature>
<feature type="transmembrane region" description="Helical" evidence="8">
    <location>
        <begin position="349"/>
        <end position="373"/>
    </location>
</feature>
<keyword evidence="11" id="KW-1185">Reference proteome</keyword>
<evidence type="ECO:0000256" key="4">
    <source>
        <dbReference type="ARBA" id="ARBA00022692"/>
    </source>
</evidence>
<keyword evidence="4 7" id="KW-0812">Transmembrane</keyword>
<dbReference type="STRING" id="716928.GCA_000261485_04954"/>
<dbReference type="GO" id="GO:0008137">
    <property type="term" value="F:NADH dehydrogenase (ubiquinone) activity"/>
    <property type="evidence" value="ECO:0007669"/>
    <property type="project" value="InterPro"/>
</dbReference>
<evidence type="ECO:0000313" key="10">
    <source>
        <dbReference type="EMBL" id="ASY66026.1"/>
    </source>
</evidence>
<name>A0A249PJP6_9HYPH</name>
<dbReference type="RefSeq" id="WP_050980205.1">
    <property type="nucleotide sequence ID" value="NZ_AJQT01000113.1"/>
</dbReference>
<dbReference type="GO" id="GO:0042773">
    <property type="term" value="P:ATP synthesis coupled electron transport"/>
    <property type="evidence" value="ECO:0007669"/>
    <property type="project" value="InterPro"/>
</dbReference>
<dbReference type="InterPro" id="IPR003918">
    <property type="entry name" value="NADH_UbQ_OxRdtase"/>
</dbReference>
<dbReference type="InterPro" id="IPR001750">
    <property type="entry name" value="ND/Mrp_TM"/>
</dbReference>
<proteinExistence type="inferred from homology"/>
<keyword evidence="3" id="KW-1003">Cell membrane</keyword>
<feature type="transmembrane region" description="Helical" evidence="8">
    <location>
        <begin position="74"/>
        <end position="94"/>
    </location>
</feature>
<evidence type="ECO:0000259" key="9">
    <source>
        <dbReference type="Pfam" id="PF00361"/>
    </source>
</evidence>
<dbReference type="EMBL" id="CP023068">
    <property type="protein sequence ID" value="ASY66026.1"/>
    <property type="molecule type" value="Genomic_DNA"/>
</dbReference>
<dbReference type="OrthoDB" id="9768329at2"/>
<dbReference type="GO" id="GO:0005886">
    <property type="term" value="C:plasma membrane"/>
    <property type="evidence" value="ECO:0007669"/>
    <property type="project" value="UniProtKB-SubCell"/>
</dbReference>
<feature type="transmembrane region" description="Helical" evidence="8">
    <location>
        <begin position="542"/>
        <end position="563"/>
    </location>
</feature>
<organism evidence="10 11">
    <name type="scientific">Sinorhizobium sojae CCBAU 05684</name>
    <dbReference type="NCBI Taxonomy" id="716928"/>
    <lineage>
        <taxon>Bacteria</taxon>
        <taxon>Pseudomonadati</taxon>
        <taxon>Pseudomonadota</taxon>
        <taxon>Alphaproteobacteria</taxon>
        <taxon>Hyphomicrobiales</taxon>
        <taxon>Rhizobiaceae</taxon>
        <taxon>Sinorhizobium/Ensifer group</taxon>
        <taxon>Sinorhizobium</taxon>
    </lineage>
</organism>
<dbReference type="PRINTS" id="PR01437">
    <property type="entry name" value="NUOXDRDTASE4"/>
</dbReference>
<keyword evidence="10" id="KW-0614">Plasmid</keyword>
<dbReference type="Proteomes" id="UP000217211">
    <property type="component" value="Plasmid pSJ05684b"/>
</dbReference>
<feature type="transmembrane region" description="Helical" evidence="8">
    <location>
        <begin position="314"/>
        <end position="342"/>
    </location>
</feature>
<evidence type="ECO:0000256" key="2">
    <source>
        <dbReference type="ARBA" id="ARBA00005346"/>
    </source>
</evidence>
<evidence type="ECO:0000256" key="5">
    <source>
        <dbReference type="ARBA" id="ARBA00022989"/>
    </source>
</evidence>
<feature type="transmembrane region" description="Helical" evidence="8">
    <location>
        <begin position="197"/>
        <end position="219"/>
    </location>
</feature>
<keyword evidence="5 8" id="KW-1133">Transmembrane helix</keyword>
<evidence type="ECO:0000313" key="11">
    <source>
        <dbReference type="Proteomes" id="UP000217211"/>
    </source>
</evidence>
<geneLocation type="plasmid" evidence="11">
    <name>psj05684b</name>
</geneLocation>
<feature type="transmembrane region" description="Helical" evidence="8">
    <location>
        <begin position="287"/>
        <end position="308"/>
    </location>
</feature>
<evidence type="ECO:0000256" key="6">
    <source>
        <dbReference type="ARBA" id="ARBA00023136"/>
    </source>
</evidence>
<reference evidence="10 11" key="1">
    <citation type="submission" date="2017-08" db="EMBL/GenBank/DDBJ databases">
        <title>Multipartite genome sequences of Sinorhizobium species nodulating soybeans.</title>
        <authorList>
            <person name="Tian C.F."/>
        </authorList>
    </citation>
    <scope>NUCLEOTIDE SEQUENCE [LARGE SCALE GENOMIC DNA]</scope>
    <source>
        <strain evidence="10 11">CCBAU 05684</strain>
        <plasmid evidence="11">psj05684b</plasmid>
    </source>
</reference>
<dbReference type="KEGG" id="esj:SJ05684_b50440"/>
<dbReference type="InterPro" id="IPR050586">
    <property type="entry name" value="CPA3_Na-H_Antiporter_D"/>
</dbReference>